<reference evidence="2" key="1">
    <citation type="submission" date="2021-01" db="EMBL/GenBank/DDBJ databases">
        <title>Whole genome shotgun sequence of Cellulomonas chitinilytica NBRC 110799.</title>
        <authorList>
            <person name="Komaki H."/>
            <person name="Tamura T."/>
        </authorList>
    </citation>
    <scope>NUCLEOTIDE SEQUENCE</scope>
    <source>
        <strain evidence="2">NBRC 110799</strain>
    </source>
</reference>
<keyword evidence="3" id="KW-1185">Reference proteome</keyword>
<dbReference type="RefSeq" id="WP_239069899.1">
    <property type="nucleotide sequence ID" value="NZ_BONK01000003.1"/>
</dbReference>
<evidence type="ECO:0000313" key="3">
    <source>
        <dbReference type="Proteomes" id="UP000632740"/>
    </source>
</evidence>
<accession>A0A919U1I9</accession>
<dbReference type="Proteomes" id="UP000632740">
    <property type="component" value="Unassembled WGS sequence"/>
</dbReference>
<dbReference type="InterPro" id="IPR024787">
    <property type="entry name" value="EcsC"/>
</dbReference>
<evidence type="ECO:0000256" key="1">
    <source>
        <dbReference type="SAM" id="MobiDB-lite"/>
    </source>
</evidence>
<dbReference type="Pfam" id="PF12787">
    <property type="entry name" value="EcsC"/>
    <property type="match status" value="1"/>
</dbReference>
<dbReference type="PANTHER" id="PTHR41260">
    <property type="entry name" value="PROTEIN ECSC"/>
    <property type="match status" value="1"/>
</dbReference>
<comment type="caution">
    <text evidence="2">The sequence shown here is derived from an EMBL/GenBank/DDBJ whole genome shotgun (WGS) entry which is preliminary data.</text>
</comment>
<evidence type="ECO:0000313" key="2">
    <source>
        <dbReference type="EMBL" id="GIG20199.1"/>
    </source>
</evidence>
<name>A0A919U1I9_9CELL</name>
<dbReference type="AlphaFoldDB" id="A0A919U1I9"/>
<proteinExistence type="predicted"/>
<gene>
    <name evidence="2" type="ORF">Cch01nite_09230</name>
</gene>
<sequence length="232" mass="24113">MTSFVITGGEIVVTASGGAASAPGGTAIVGAMALDVATVMGLMSRAVGQQALAYGYDPEDPAEKLFILSVVNAGTALSGGAKLAAMADVSRLTQQLVRGATWKKLLDSSLLARLYKQVLARFVVRTTKQGLGKLVPVVGILISGGFNWATLEQVTDAAHVAYRRRFLLEKYPHLADGDAPELETVGEVPDEEDEVISVLEDLAGLGGPDLSTDHGVDPEETPDADPHATSGT</sequence>
<feature type="region of interest" description="Disordered" evidence="1">
    <location>
        <begin position="203"/>
        <end position="232"/>
    </location>
</feature>
<dbReference type="PANTHER" id="PTHR41260:SF1">
    <property type="entry name" value="PROTEIN ECSC"/>
    <property type="match status" value="1"/>
</dbReference>
<organism evidence="2 3">
    <name type="scientific">Cellulomonas chitinilytica</name>
    <dbReference type="NCBI Taxonomy" id="398759"/>
    <lineage>
        <taxon>Bacteria</taxon>
        <taxon>Bacillati</taxon>
        <taxon>Actinomycetota</taxon>
        <taxon>Actinomycetes</taxon>
        <taxon>Micrococcales</taxon>
        <taxon>Cellulomonadaceae</taxon>
        <taxon>Cellulomonas</taxon>
    </lineage>
</organism>
<protein>
    <recommendedName>
        <fullName evidence="4">EcsC family protein</fullName>
    </recommendedName>
</protein>
<dbReference type="EMBL" id="BONK01000003">
    <property type="protein sequence ID" value="GIG20199.1"/>
    <property type="molecule type" value="Genomic_DNA"/>
</dbReference>
<evidence type="ECO:0008006" key="4">
    <source>
        <dbReference type="Google" id="ProtNLM"/>
    </source>
</evidence>